<evidence type="ECO:0000313" key="2">
    <source>
        <dbReference type="EMBL" id="XCG64195.1"/>
    </source>
</evidence>
<name>A0AAU8DPS5_9ACTN</name>
<accession>A0AAU8DPS5</accession>
<sequence>MPARAFVPPVPPTTPRRPEQRSGFRMQLPRAVQQAVADADSARRRRRAASRPDLRPHTAGTVPIIPVDLGRLFGRSAPDAAPD</sequence>
<feature type="compositionally biased region" description="Low complexity" evidence="1">
    <location>
        <begin position="30"/>
        <end position="39"/>
    </location>
</feature>
<dbReference type="AlphaFoldDB" id="A0AAU8DPS5"/>
<gene>
    <name evidence="2" type="ORF">ABLG96_02270</name>
</gene>
<evidence type="ECO:0000256" key="1">
    <source>
        <dbReference type="SAM" id="MobiDB-lite"/>
    </source>
</evidence>
<proteinExistence type="predicted"/>
<dbReference type="RefSeq" id="WP_353649808.1">
    <property type="nucleotide sequence ID" value="NZ_CP159218.1"/>
</dbReference>
<organism evidence="2">
    <name type="scientific">Nakamurella sp. A5-74</name>
    <dbReference type="NCBI Taxonomy" id="3158264"/>
    <lineage>
        <taxon>Bacteria</taxon>
        <taxon>Bacillati</taxon>
        <taxon>Actinomycetota</taxon>
        <taxon>Actinomycetes</taxon>
        <taxon>Nakamurellales</taxon>
        <taxon>Nakamurellaceae</taxon>
        <taxon>Nakamurella</taxon>
    </lineage>
</organism>
<protein>
    <submittedName>
        <fullName evidence="2">Uncharacterized protein</fullName>
    </submittedName>
</protein>
<feature type="region of interest" description="Disordered" evidence="1">
    <location>
        <begin position="1"/>
        <end position="63"/>
    </location>
</feature>
<reference evidence="2" key="1">
    <citation type="submission" date="2024-05" db="EMBL/GenBank/DDBJ databases">
        <authorList>
            <person name="Cai S.Y."/>
            <person name="Jin L.M."/>
            <person name="Li H.R."/>
        </authorList>
    </citation>
    <scope>NUCLEOTIDE SEQUENCE</scope>
    <source>
        <strain evidence="2">A5-74</strain>
    </source>
</reference>
<dbReference type="EMBL" id="CP159218">
    <property type="protein sequence ID" value="XCG64195.1"/>
    <property type="molecule type" value="Genomic_DNA"/>
</dbReference>